<keyword evidence="4" id="KW-0862">Zinc</keyword>
<dbReference type="AlphaFoldDB" id="A0A6I9RHW0"/>
<comment type="similarity">
    <text evidence="1">Belongs to the replication factor A protein 1 family.</text>
</comment>
<evidence type="ECO:0000256" key="4">
    <source>
        <dbReference type="ARBA" id="ARBA00022833"/>
    </source>
</evidence>
<evidence type="ECO:0000313" key="8">
    <source>
        <dbReference type="RefSeq" id="XP_010927033.1"/>
    </source>
</evidence>
<accession>A0A6I9RHW0</accession>
<dbReference type="InterPro" id="IPR047192">
    <property type="entry name" value="Euk_RPA1_DBD_C"/>
</dbReference>
<dbReference type="RefSeq" id="XP_010927033.1">
    <property type="nucleotide sequence ID" value="XM_010928731.1"/>
</dbReference>
<name>A0A6I9RHW0_ELAGV</name>
<protein>
    <submittedName>
        <fullName evidence="8">Uncharacterized protein LOC105049159</fullName>
    </submittedName>
</protein>
<organism evidence="7 8">
    <name type="scientific">Elaeis guineensis var. tenera</name>
    <name type="common">Oil palm</name>
    <dbReference type="NCBI Taxonomy" id="51953"/>
    <lineage>
        <taxon>Eukaryota</taxon>
        <taxon>Viridiplantae</taxon>
        <taxon>Streptophyta</taxon>
        <taxon>Embryophyta</taxon>
        <taxon>Tracheophyta</taxon>
        <taxon>Spermatophyta</taxon>
        <taxon>Magnoliopsida</taxon>
        <taxon>Liliopsida</taxon>
        <taxon>Arecaceae</taxon>
        <taxon>Arecoideae</taxon>
        <taxon>Cocoseae</taxon>
        <taxon>Elaeidinae</taxon>
        <taxon>Elaeis</taxon>
    </lineage>
</organism>
<dbReference type="Pfam" id="PF08646">
    <property type="entry name" value="Rep_fac-A_C"/>
    <property type="match status" value="1"/>
</dbReference>
<keyword evidence="3" id="KW-0863">Zinc-finger</keyword>
<reference evidence="8" key="1">
    <citation type="submission" date="2025-08" db="UniProtKB">
        <authorList>
            <consortium name="RefSeq"/>
        </authorList>
    </citation>
    <scope>IDENTIFICATION</scope>
</reference>
<dbReference type="Gene3D" id="2.40.50.140">
    <property type="entry name" value="Nucleic acid-binding proteins"/>
    <property type="match status" value="1"/>
</dbReference>
<dbReference type="GO" id="GO:0008270">
    <property type="term" value="F:zinc ion binding"/>
    <property type="evidence" value="ECO:0007669"/>
    <property type="project" value="UniProtKB-KW"/>
</dbReference>
<sequence length="230" mass="26518">MTDEVAFSATGATKIYVDLEMEYVATLIERFSSISNGVQIIQAQPVNDIPLEEQMFVNRMSIKQLLETDWDVNIQEHVVTVRETIIDVDNFFDWYYVSCNICSKKVIPVDDVYICDACNKECKFPLVKYKIHLKVSDKTTVSTFVLFNVVAEKLLDTSAHKLFNRQSRSNTDLPARICGLSGKNYVFKLKLNSYNLKKRLESYCVSKIFLPDETPKIQYKSKNLSSDYEK</sequence>
<dbReference type="Proteomes" id="UP000504607">
    <property type="component" value="Chromosome 7"/>
</dbReference>
<evidence type="ECO:0000313" key="7">
    <source>
        <dbReference type="Proteomes" id="UP000504607"/>
    </source>
</evidence>
<dbReference type="GO" id="GO:0003677">
    <property type="term" value="F:DNA binding"/>
    <property type="evidence" value="ECO:0007669"/>
    <property type="project" value="UniProtKB-KW"/>
</dbReference>
<dbReference type="OrthoDB" id="675205at2759"/>
<proteinExistence type="inferred from homology"/>
<keyword evidence="2" id="KW-0479">Metal-binding</keyword>
<feature type="domain" description="Replication factor A C-terminal" evidence="6">
    <location>
        <begin position="87"/>
        <end position="201"/>
    </location>
</feature>
<evidence type="ECO:0000256" key="5">
    <source>
        <dbReference type="ARBA" id="ARBA00023125"/>
    </source>
</evidence>
<dbReference type="InterPro" id="IPR012340">
    <property type="entry name" value="NA-bd_OB-fold"/>
</dbReference>
<evidence type="ECO:0000256" key="2">
    <source>
        <dbReference type="ARBA" id="ARBA00022723"/>
    </source>
</evidence>
<gene>
    <name evidence="8" type="primary">LOC105049159</name>
</gene>
<keyword evidence="5" id="KW-0238">DNA-binding</keyword>
<dbReference type="SUPFAM" id="SSF50249">
    <property type="entry name" value="Nucleic acid-binding proteins"/>
    <property type="match status" value="1"/>
</dbReference>
<keyword evidence="7" id="KW-1185">Reference proteome</keyword>
<dbReference type="InParanoid" id="A0A6I9RHW0"/>
<dbReference type="InterPro" id="IPR013955">
    <property type="entry name" value="Rep_factor-A_C"/>
</dbReference>
<evidence type="ECO:0000256" key="3">
    <source>
        <dbReference type="ARBA" id="ARBA00022771"/>
    </source>
</evidence>
<evidence type="ECO:0000259" key="6">
    <source>
        <dbReference type="Pfam" id="PF08646"/>
    </source>
</evidence>
<dbReference type="PANTHER" id="PTHR47165:SF4">
    <property type="entry name" value="OS03G0429900 PROTEIN"/>
    <property type="match status" value="1"/>
</dbReference>
<dbReference type="CDD" id="cd04476">
    <property type="entry name" value="RPA1_DBD_C"/>
    <property type="match status" value="1"/>
</dbReference>
<dbReference type="PANTHER" id="PTHR47165">
    <property type="entry name" value="OS03G0429900 PROTEIN"/>
    <property type="match status" value="1"/>
</dbReference>
<evidence type="ECO:0000256" key="1">
    <source>
        <dbReference type="ARBA" id="ARBA00005690"/>
    </source>
</evidence>